<keyword evidence="2" id="KW-0472">Membrane</keyword>
<evidence type="ECO:0008006" key="5">
    <source>
        <dbReference type="Google" id="ProtNLM"/>
    </source>
</evidence>
<dbReference type="Gene3D" id="1.10.10.1320">
    <property type="entry name" value="Anti-sigma factor, zinc-finger domain"/>
    <property type="match status" value="1"/>
</dbReference>
<name>A0ABQ3VFP1_9CHLR</name>
<dbReference type="Gene3D" id="2.120.10.30">
    <property type="entry name" value="TolB, C-terminal domain"/>
    <property type="match status" value="1"/>
</dbReference>
<dbReference type="InterPro" id="IPR041916">
    <property type="entry name" value="Anti_sigma_zinc_sf"/>
</dbReference>
<feature type="region of interest" description="Disordered" evidence="1">
    <location>
        <begin position="201"/>
        <end position="247"/>
    </location>
</feature>
<dbReference type="InterPro" id="IPR011042">
    <property type="entry name" value="6-blade_b-propeller_TolB-like"/>
</dbReference>
<dbReference type="Proteomes" id="UP000635565">
    <property type="component" value="Unassembled WGS sequence"/>
</dbReference>
<dbReference type="RefSeq" id="WP_201362605.1">
    <property type="nucleotide sequence ID" value="NZ_BNJJ01000007.1"/>
</dbReference>
<keyword evidence="4" id="KW-1185">Reference proteome</keyword>
<sequence length="621" mass="66688">MSEMQALTHDEANALLGDYVSAEISEHMRFRVELHVRECLFCQQDIAEIEHICRLMATVKDGAPEATSSTSLADAVLARLDQPSALQSTAFQLLPAENSQHNENVAPIRPLFDVLDVMDTEIAQRKGVRDQRNSKKDYGLKNVNDNSTYSQKRIPVMQQNYGQRKTHTSLWATLVAVLVVAIIAGSFFSLKTLLVGSKNNNNPQPPHHAVPVATPTPSPTSPATPTPSATAMSVTQPVPATQTDCPAPNTARAMVTAPLAQGPHPQIVYIAQDVNNAASSNRIMRYDTVSHESHEIFNAPGTYAIRDSILSADGQWVLFELYDATKSAGGAMVELRMVRVDGQGLQTLYCGVTAKLTWSPDKKWIAFDDPIQAPSSADTIHLINTTTGQYLDAVDIPQQNTPPGYNPRPAFWASPTQLYLSDVFGSNPFHTYLLDVNNGAHQALSALPLVSTQPYVLGLADGSNVYLLAPACSAGATTCSSGLAGMTAIERLSADWKAPQTIFHQSQLLLGNFSQVDKANLLVVASNPSASTLELWLVKADGSGATQLASAQADWKAYPNHIGNGSVTTSADGSMFAVSNWPSATGTTPEIVYGEPKAGGTLTAVPQDSGTYQYALGWAWL</sequence>
<feature type="region of interest" description="Disordered" evidence="1">
    <location>
        <begin position="126"/>
        <end position="145"/>
    </location>
</feature>
<reference evidence="3 4" key="1">
    <citation type="journal article" date="2021" name="Int. J. Syst. Evol. Microbiol.">
        <title>Reticulibacter mediterranei gen. nov., sp. nov., within the new family Reticulibacteraceae fam. nov., and Ktedonospora formicarum gen. nov., sp. nov., Ktedonobacter robiniae sp. nov., Dictyobacter formicarum sp. nov. and Dictyobacter arantiisoli sp. nov., belonging to the class Ktedonobacteria.</title>
        <authorList>
            <person name="Yabe S."/>
            <person name="Zheng Y."/>
            <person name="Wang C.M."/>
            <person name="Sakai Y."/>
            <person name="Abe K."/>
            <person name="Yokota A."/>
            <person name="Donadio S."/>
            <person name="Cavaletti L."/>
            <person name="Monciardini P."/>
        </authorList>
    </citation>
    <scope>NUCLEOTIDE SEQUENCE [LARGE SCALE GENOMIC DNA]</scope>
    <source>
        <strain evidence="3 4">SOSP1-9</strain>
    </source>
</reference>
<gene>
    <name evidence="3" type="ORF">KSZ_29930</name>
</gene>
<dbReference type="SUPFAM" id="SSF82171">
    <property type="entry name" value="DPP6 N-terminal domain-like"/>
    <property type="match status" value="1"/>
</dbReference>
<feature type="compositionally biased region" description="Basic and acidic residues" evidence="1">
    <location>
        <begin position="126"/>
        <end position="139"/>
    </location>
</feature>
<proteinExistence type="predicted"/>
<keyword evidence="2" id="KW-0812">Transmembrane</keyword>
<keyword evidence="2" id="KW-1133">Transmembrane helix</keyword>
<accession>A0ABQ3VFP1</accession>
<evidence type="ECO:0000313" key="4">
    <source>
        <dbReference type="Proteomes" id="UP000635565"/>
    </source>
</evidence>
<feature type="compositionally biased region" description="Pro residues" evidence="1">
    <location>
        <begin position="203"/>
        <end position="225"/>
    </location>
</feature>
<protein>
    <recommendedName>
        <fullName evidence="5">Zinc-finger domain-containing protein</fullName>
    </recommendedName>
</protein>
<comment type="caution">
    <text evidence="3">The sequence shown here is derived from an EMBL/GenBank/DDBJ whole genome shotgun (WGS) entry which is preliminary data.</text>
</comment>
<dbReference type="EMBL" id="BNJJ01000007">
    <property type="protein sequence ID" value="GHO84987.1"/>
    <property type="molecule type" value="Genomic_DNA"/>
</dbReference>
<organism evidence="3 4">
    <name type="scientific">Dictyobacter formicarum</name>
    <dbReference type="NCBI Taxonomy" id="2778368"/>
    <lineage>
        <taxon>Bacteria</taxon>
        <taxon>Bacillati</taxon>
        <taxon>Chloroflexota</taxon>
        <taxon>Ktedonobacteria</taxon>
        <taxon>Ktedonobacterales</taxon>
        <taxon>Dictyobacteraceae</taxon>
        <taxon>Dictyobacter</taxon>
    </lineage>
</organism>
<feature type="transmembrane region" description="Helical" evidence="2">
    <location>
        <begin position="170"/>
        <end position="190"/>
    </location>
</feature>
<feature type="compositionally biased region" description="Low complexity" evidence="1">
    <location>
        <begin position="226"/>
        <end position="235"/>
    </location>
</feature>
<evidence type="ECO:0000256" key="1">
    <source>
        <dbReference type="SAM" id="MobiDB-lite"/>
    </source>
</evidence>
<evidence type="ECO:0000313" key="3">
    <source>
        <dbReference type="EMBL" id="GHO84987.1"/>
    </source>
</evidence>
<evidence type="ECO:0000256" key="2">
    <source>
        <dbReference type="SAM" id="Phobius"/>
    </source>
</evidence>